<feature type="transmembrane region" description="Helical" evidence="1">
    <location>
        <begin position="20"/>
        <end position="39"/>
    </location>
</feature>
<gene>
    <name evidence="2" type="ORF">FHS77_003267</name>
</gene>
<protein>
    <submittedName>
        <fullName evidence="2">Uncharacterized protein</fullName>
    </submittedName>
</protein>
<dbReference type="AlphaFoldDB" id="A0A841M1Q3"/>
<keyword evidence="1" id="KW-0472">Membrane</keyword>
<keyword evidence="3" id="KW-1185">Reference proteome</keyword>
<evidence type="ECO:0000313" key="3">
    <source>
        <dbReference type="Proteomes" id="UP000555393"/>
    </source>
</evidence>
<dbReference type="Proteomes" id="UP000555393">
    <property type="component" value="Unassembled WGS sequence"/>
</dbReference>
<dbReference type="EMBL" id="JACIIU010000064">
    <property type="protein sequence ID" value="MBB6262682.1"/>
    <property type="molecule type" value="Genomic_DNA"/>
</dbReference>
<organism evidence="2 3">
    <name type="scientific">Paenochrobactrum gallinarii</name>
    <dbReference type="NCBI Taxonomy" id="643673"/>
    <lineage>
        <taxon>Bacteria</taxon>
        <taxon>Pseudomonadati</taxon>
        <taxon>Pseudomonadota</taxon>
        <taxon>Alphaproteobacteria</taxon>
        <taxon>Hyphomicrobiales</taxon>
        <taxon>Brucellaceae</taxon>
        <taxon>Paenochrobactrum</taxon>
    </lineage>
</organism>
<evidence type="ECO:0000313" key="2">
    <source>
        <dbReference type="EMBL" id="MBB6262682.1"/>
    </source>
</evidence>
<evidence type="ECO:0000256" key="1">
    <source>
        <dbReference type="SAM" id="Phobius"/>
    </source>
</evidence>
<proteinExistence type="predicted"/>
<reference evidence="2 3" key="1">
    <citation type="submission" date="2020-08" db="EMBL/GenBank/DDBJ databases">
        <title>Genomic Encyclopedia of Type Strains, Phase IV (KMG-IV): sequencing the most valuable type-strain genomes for metagenomic binning, comparative biology and taxonomic classification.</title>
        <authorList>
            <person name="Goeker M."/>
        </authorList>
    </citation>
    <scope>NUCLEOTIDE SEQUENCE [LARGE SCALE GENOMIC DNA]</scope>
    <source>
        <strain evidence="2 3">DSM 22336</strain>
    </source>
</reference>
<keyword evidence="1" id="KW-0812">Transmembrane</keyword>
<keyword evidence="1" id="KW-1133">Transmembrane helix</keyword>
<name>A0A841M1Q3_9HYPH</name>
<sequence length="111" mass="12204">MNFSCQIFSAVDHCFEWCSSAAHLTLMCAFIVVVIKPFVKISLQLLNGLVYLLAEGDLIKLLQDRFMKSLADTIGLGLFHFGFGMINVVNGKEKLIIVAFRFAALSGSPTS</sequence>
<comment type="caution">
    <text evidence="2">The sequence shown here is derived from an EMBL/GenBank/DDBJ whole genome shotgun (WGS) entry which is preliminary data.</text>
</comment>
<accession>A0A841M1Q3</accession>